<proteinExistence type="predicted"/>
<gene>
    <name evidence="2" type="ORF">Bccel_2078</name>
</gene>
<comment type="caution">
    <text evidence="2">The sequence shown here is derived from an EMBL/GenBank/DDBJ whole genome shotgun (WGS) entry which is preliminary data.</text>
</comment>
<evidence type="ECO:0000313" key="3">
    <source>
        <dbReference type="Proteomes" id="UP000036923"/>
    </source>
</evidence>
<feature type="transmembrane region" description="Helical" evidence="1">
    <location>
        <begin position="37"/>
        <end position="58"/>
    </location>
</feature>
<evidence type="ECO:0000313" key="2">
    <source>
        <dbReference type="EMBL" id="KNY26813.1"/>
    </source>
</evidence>
<keyword evidence="1" id="KW-1133">Transmembrane helix</keyword>
<accession>A0A0L6JM34</accession>
<reference evidence="3" key="1">
    <citation type="submission" date="2015-07" db="EMBL/GenBank/DDBJ databases">
        <title>Near-Complete Genome Sequence of the Cellulolytic Bacterium Bacteroides (Pseudobacteroides) cellulosolvens ATCC 35603.</title>
        <authorList>
            <person name="Dassa B."/>
            <person name="Utturkar S.M."/>
            <person name="Klingeman D.M."/>
            <person name="Hurt R.A."/>
            <person name="Keller M."/>
            <person name="Xu J."/>
            <person name="Reddy Y.H.K."/>
            <person name="Borovok I."/>
            <person name="Grinberg I.R."/>
            <person name="Lamed R."/>
            <person name="Zhivin O."/>
            <person name="Bayer E.A."/>
            <person name="Brown S.D."/>
        </authorList>
    </citation>
    <scope>NUCLEOTIDE SEQUENCE [LARGE SCALE GENOMIC DNA]</scope>
    <source>
        <strain evidence="3">DSM 2933</strain>
    </source>
</reference>
<name>A0A0L6JM34_9FIRM</name>
<dbReference type="RefSeq" id="WP_242857006.1">
    <property type="nucleotide sequence ID" value="NZ_LGTC01000001.1"/>
</dbReference>
<keyword evidence="3" id="KW-1185">Reference proteome</keyword>
<feature type="transmembrane region" description="Helical" evidence="1">
    <location>
        <begin position="78"/>
        <end position="96"/>
    </location>
</feature>
<feature type="transmembrane region" description="Helical" evidence="1">
    <location>
        <begin position="131"/>
        <end position="147"/>
    </location>
</feature>
<dbReference type="Proteomes" id="UP000036923">
    <property type="component" value="Unassembled WGS sequence"/>
</dbReference>
<dbReference type="EMBL" id="LGTC01000001">
    <property type="protein sequence ID" value="KNY26813.1"/>
    <property type="molecule type" value="Genomic_DNA"/>
</dbReference>
<dbReference type="PATRIC" id="fig|398512.5.peg.2164"/>
<feature type="transmembrane region" description="Helical" evidence="1">
    <location>
        <begin position="103"/>
        <end position="125"/>
    </location>
</feature>
<keyword evidence="1" id="KW-0812">Transmembrane</keyword>
<feature type="transmembrane region" description="Helical" evidence="1">
    <location>
        <begin position="6"/>
        <end position="25"/>
    </location>
</feature>
<evidence type="ECO:0000256" key="1">
    <source>
        <dbReference type="SAM" id="Phobius"/>
    </source>
</evidence>
<keyword evidence="1" id="KW-0472">Membrane</keyword>
<dbReference type="AlphaFoldDB" id="A0A0L6JM34"/>
<organism evidence="2 3">
    <name type="scientific">Pseudobacteroides cellulosolvens ATCC 35603 = DSM 2933</name>
    <dbReference type="NCBI Taxonomy" id="398512"/>
    <lineage>
        <taxon>Bacteria</taxon>
        <taxon>Bacillati</taxon>
        <taxon>Bacillota</taxon>
        <taxon>Clostridia</taxon>
        <taxon>Eubacteriales</taxon>
        <taxon>Oscillospiraceae</taxon>
        <taxon>Pseudobacteroides</taxon>
    </lineage>
</organism>
<sequence length="157" mass="18596">MNSTFWTNTIWYILLGILTLIQLVFVMVKAKRRRLTLALYLTTVGITLYFETIILIFFRAYAYYPMIIEKHSDPFNDVLAGNLFSQFSVSTTALLVSILDLKYYWYFIFGCIYGIIEELFIALGIYSHNWYQTWMTVLGFPILIWVVKRCTQRFCKV</sequence>
<protein>
    <submittedName>
        <fullName evidence="2">Uncharacterized protein</fullName>
    </submittedName>
</protein>